<dbReference type="EMBL" id="HBGS01005903">
    <property type="protein sequence ID" value="CAD9377069.1"/>
    <property type="molecule type" value="Transcribed_RNA"/>
</dbReference>
<name>A0A7S2ATC8_9STRA</name>
<evidence type="ECO:0000256" key="1">
    <source>
        <dbReference type="SAM" id="SignalP"/>
    </source>
</evidence>
<evidence type="ECO:0000313" key="2">
    <source>
        <dbReference type="EMBL" id="CAD9377069.1"/>
    </source>
</evidence>
<dbReference type="AlphaFoldDB" id="A0A7S2ATC8"/>
<feature type="chain" id="PRO_5031544969" evidence="1">
    <location>
        <begin position="19"/>
        <end position="183"/>
    </location>
</feature>
<keyword evidence="1" id="KW-0732">Signal</keyword>
<sequence length="183" mass="19864">MKKISVVLVLEILRISSGLAPYHHCHIATQHHQDEPVATSRRCWLNTASAAITFVTIPWQPVHADVGGILKAANENSMITYSKNAKNFQRIAEGDKSAGSQYTNENFKSPAAAKRRALTGCKFDNARREAGIVGSEKDCNQRVLAGETEFMLEALKKLDCPSCAYGIQDSGPAASALKFATSI</sequence>
<accession>A0A7S2ATC8</accession>
<organism evidence="2">
    <name type="scientific">Octactis speculum</name>
    <dbReference type="NCBI Taxonomy" id="3111310"/>
    <lineage>
        <taxon>Eukaryota</taxon>
        <taxon>Sar</taxon>
        <taxon>Stramenopiles</taxon>
        <taxon>Ochrophyta</taxon>
        <taxon>Dictyochophyceae</taxon>
        <taxon>Dictyochales</taxon>
        <taxon>Dictyochaceae</taxon>
        <taxon>Octactis</taxon>
    </lineage>
</organism>
<gene>
    <name evidence="2" type="ORF">DSPE1174_LOCUS3090</name>
</gene>
<reference evidence="2" key="1">
    <citation type="submission" date="2021-01" db="EMBL/GenBank/DDBJ databases">
        <authorList>
            <person name="Corre E."/>
            <person name="Pelletier E."/>
            <person name="Niang G."/>
            <person name="Scheremetjew M."/>
            <person name="Finn R."/>
            <person name="Kale V."/>
            <person name="Holt S."/>
            <person name="Cochrane G."/>
            <person name="Meng A."/>
            <person name="Brown T."/>
            <person name="Cohen L."/>
        </authorList>
    </citation>
    <scope>NUCLEOTIDE SEQUENCE</scope>
    <source>
        <strain evidence="2">CCMP1381</strain>
    </source>
</reference>
<proteinExistence type="predicted"/>
<protein>
    <submittedName>
        <fullName evidence="2">Uncharacterized protein</fullName>
    </submittedName>
</protein>
<feature type="signal peptide" evidence="1">
    <location>
        <begin position="1"/>
        <end position="18"/>
    </location>
</feature>